<dbReference type="PANTHER" id="PTHR42967">
    <property type="entry name" value="METAL DEPENDENT HYDROLASE"/>
    <property type="match status" value="1"/>
</dbReference>
<sequence length="212" mass="23784">MVITFYGEGCFKLQSGDFVILTDPIDSKAGLTPPRFKADIILKTLSPLPLTNQLISQPTSQLIYGPGEYNIKDINITGFLLAKESSEKFFKTIYLLEMEGIKLCLLGHLSEIPEPTILEHLEKIDILFIPAGGPAFLSQKLSVKVIKQLEPKIIIPCFFKIPSLKRPADKIEVFLEEFNGLKTKQTETQEKLVVKKKDVADIKKTEIVVLKP</sequence>
<dbReference type="EMBL" id="PCTX01000007">
    <property type="protein sequence ID" value="PIP92378.1"/>
    <property type="molecule type" value="Genomic_DNA"/>
</dbReference>
<protein>
    <recommendedName>
        <fullName evidence="3">Lactamase</fullName>
    </recommendedName>
</protein>
<accession>A0A2H0EDW5</accession>
<dbReference type="InterPro" id="IPR036866">
    <property type="entry name" value="RibonucZ/Hydroxyglut_hydro"/>
</dbReference>
<dbReference type="Gene3D" id="3.60.15.10">
    <property type="entry name" value="Ribonuclease Z/Hydroxyacylglutathione hydrolase-like"/>
    <property type="match status" value="1"/>
</dbReference>
<dbReference type="Pfam" id="PF13483">
    <property type="entry name" value="Lactamase_B_3"/>
    <property type="match status" value="1"/>
</dbReference>
<dbReference type="AlphaFoldDB" id="A0A2H0EDW5"/>
<evidence type="ECO:0000313" key="1">
    <source>
        <dbReference type="EMBL" id="PIP92378.1"/>
    </source>
</evidence>
<organism evidence="1 2">
    <name type="scientific">Candidatus Wolfebacteria bacterium CG18_big_fil_WC_8_21_14_2_50_39_7</name>
    <dbReference type="NCBI Taxonomy" id="1975071"/>
    <lineage>
        <taxon>Bacteria</taxon>
        <taxon>Candidatus Wolfeibacteriota</taxon>
    </lineage>
</organism>
<comment type="caution">
    <text evidence="1">The sequence shown here is derived from an EMBL/GenBank/DDBJ whole genome shotgun (WGS) entry which is preliminary data.</text>
</comment>
<dbReference type="Proteomes" id="UP000229241">
    <property type="component" value="Unassembled WGS sequence"/>
</dbReference>
<proteinExistence type="predicted"/>
<name>A0A2H0EDW5_9BACT</name>
<dbReference type="SUPFAM" id="SSF56281">
    <property type="entry name" value="Metallo-hydrolase/oxidoreductase"/>
    <property type="match status" value="1"/>
</dbReference>
<evidence type="ECO:0008006" key="3">
    <source>
        <dbReference type="Google" id="ProtNLM"/>
    </source>
</evidence>
<dbReference type="PANTHER" id="PTHR42967:SF1">
    <property type="entry name" value="MBL FOLD METALLO-HYDROLASE"/>
    <property type="match status" value="1"/>
</dbReference>
<reference evidence="1 2" key="1">
    <citation type="submission" date="2017-09" db="EMBL/GenBank/DDBJ databases">
        <title>Depth-based differentiation of microbial function through sediment-hosted aquifers and enrichment of novel symbionts in the deep terrestrial subsurface.</title>
        <authorList>
            <person name="Probst A.J."/>
            <person name="Ladd B."/>
            <person name="Jarett J.K."/>
            <person name="Geller-Mcgrath D.E."/>
            <person name="Sieber C.M."/>
            <person name="Emerson J.B."/>
            <person name="Anantharaman K."/>
            <person name="Thomas B.C."/>
            <person name="Malmstrom R."/>
            <person name="Stieglmeier M."/>
            <person name="Klingl A."/>
            <person name="Woyke T."/>
            <person name="Ryan C.M."/>
            <person name="Banfield J.F."/>
        </authorList>
    </citation>
    <scope>NUCLEOTIDE SEQUENCE [LARGE SCALE GENOMIC DNA]</scope>
    <source>
        <strain evidence="1">CG18_big_fil_WC_8_21_14_2_50_39_7</strain>
    </source>
</reference>
<gene>
    <name evidence="1" type="ORF">COW77_00190</name>
</gene>
<evidence type="ECO:0000313" key="2">
    <source>
        <dbReference type="Proteomes" id="UP000229241"/>
    </source>
</evidence>